<evidence type="ECO:0000256" key="1">
    <source>
        <dbReference type="SAM" id="Phobius"/>
    </source>
</evidence>
<organism evidence="2 3">
    <name type="scientific">Solimonas aquatica</name>
    <dbReference type="NCBI Taxonomy" id="489703"/>
    <lineage>
        <taxon>Bacteria</taxon>
        <taxon>Pseudomonadati</taxon>
        <taxon>Pseudomonadota</taxon>
        <taxon>Gammaproteobacteria</taxon>
        <taxon>Nevskiales</taxon>
        <taxon>Nevskiaceae</taxon>
        <taxon>Solimonas</taxon>
    </lineage>
</organism>
<feature type="transmembrane region" description="Helical" evidence="1">
    <location>
        <begin position="55"/>
        <end position="80"/>
    </location>
</feature>
<dbReference type="Proteomes" id="UP000199233">
    <property type="component" value="Unassembled WGS sequence"/>
</dbReference>
<accession>A0A1H9BFE8</accession>
<feature type="transmembrane region" description="Helical" evidence="1">
    <location>
        <begin position="194"/>
        <end position="213"/>
    </location>
</feature>
<dbReference type="STRING" id="489703.SAMN04488038_10265"/>
<evidence type="ECO:0000313" key="2">
    <source>
        <dbReference type="EMBL" id="SEP87461.1"/>
    </source>
</evidence>
<protein>
    <recommendedName>
        <fullName evidence="4">Frag1/DRAM/Sfk1 family protein</fullName>
    </recommendedName>
</protein>
<feature type="transmembrane region" description="Helical" evidence="1">
    <location>
        <begin position="134"/>
        <end position="156"/>
    </location>
</feature>
<evidence type="ECO:0008006" key="4">
    <source>
        <dbReference type="Google" id="ProtNLM"/>
    </source>
</evidence>
<dbReference type="RefSeq" id="WP_218140058.1">
    <property type="nucleotide sequence ID" value="NZ_FOFS01000002.1"/>
</dbReference>
<sequence length="253" mass="28104">MNLRSQKAGLWCTWIFSALTAVGWLGIAHFYQPAPADLGLDATKLWFSDTHRWDTLIGCSLFYIAAGFLTPGSIQFGLMLAKIEGRWPLWSLTTAVCGVFISLIVFFNACAWLVAAYRPETGADVIQSWSDWAWFAFLLGWIYLSIEMLATAVVELQDHREQPMVPRWFSWFTVAGGVAIVTAAGPAFFKSGPFAYHGLLAFYMPVLVWGIYLNGTAWFMYRELEREALGGALGVQAGSSSGSPAVRYSHMRS</sequence>
<keyword evidence="1" id="KW-1133">Transmembrane helix</keyword>
<feature type="transmembrane region" description="Helical" evidence="1">
    <location>
        <begin position="92"/>
        <end position="114"/>
    </location>
</feature>
<feature type="transmembrane region" description="Helical" evidence="1">
    <location>
        <begin position="12"/>
        <end position="31"/>
    </location>
</feature>
<reference evidence="2 3" key="1">
    <citation type="submission" date="2016-10" db="EMBL/GenBank/DDBJ databases">
        <authorList>
            <person name="de Groot N.N."/>
        </authorList>
    </citation>
    <scope>NUCLEOTIDE SEQUENCE [LARGE SCALE GENOMIC DNA]</scope>
    <source>
        <strain evidence="2 3">DSM 25927</strain>
    </source>
</reference>
<feature type="transmembrane region" description="Helical" evidence="1">
    <location>
        <begin position="168"/>
        <end position="188"/>
    </location>
</feature>
<name>A0A1H9BFE8_9GAMM</name>
<evidence type="ECO:0000313" key="3">
    <source>
        <dbReference type="Proteomes" id="UP000199233"/>
    </source>
</evidence>
<keyword evidence="1" id="KW-0472">Membrane</keyword>
<dbReference type="EMBL" id="FOFS01000002">
    <property type="protein sequence ID" value="SEP87461.1"/>
    <property type="molecule type" value="Genomic_DNA"/>
</dbReference>
<keyword evidence="3" id="KW-1185">Reference proteome</keyword>
<dbReference type="AlphaFoldDB" id="A0A1H9BFE8"/>
<keyword evidence="1" id="KW-0812">Transmembrane</keyword>
<gene>
    <name evidence="2" type="ORF">SAMN04488038_10265</name>
</gene>
<proteinExistence type="predicted"/>